<dbReference type="EMBL" id="BAABIS010000001">
    <property type="protein sequence ID" value="GAA4884538.1"/>
    <property type="molecule type" value="Genomic_DNA"/>
</dbReference>
<comment type="caution">
    <text evidence="1">The sequence shown here is derived from an EMBL/GenBank/DDBJ whole genome shotgun (WGS) entry which is preliminary data.</text>
</comment>
<dbReference type="Proteomes" id="UP001501752">
    <property type="component" value="Unassembled WGS sequence"/>
</dbReference>
<name>A0ABP9ERS3_9ACTN</name>
<evidence type="ECO:0000313" key="1">
    <source>
        <dbReference type="EMBL" id="GAA4884538.1"/>
    </source>
</evidence>
<organism evidence="1 2">
    <name type="scientific">Kitasatospora terrestris</name>
    <dbReference type="NCBI Taxonomy" id="258051"/>
    <lineage>
        <taxon>Bacteria</taxon>
        <taxon>Bacillati</taxon>
        <taxon>Actinomycetota</taxon>
        <taxon>Actinomycetes</taxon>
        <taxon>Kitasatosporales</taxon>
        <taxon>Streptomycetaceae</taxon>
        <taxon>Kitasatospora</taxon>
    </lineage>
</organism>
<proteinExistence type="predicted"/>
<reference evidence="2" key="1">
    <citation type="journal article" date="2019" name="Int. J. Syst. Evol. Microbiol.">
        <title>The Global Catalogue of Microorganisms (GCM) 10K type strain sequencing project: providing services to taxonomists for standard genome sequencing and annotation.</title>
        <authorList>
            <consortium name="The Broad Institute Genomics Platform"/>
            <consortium name="The Broad Institute Genome Sequencing Center for Infectious Disease"/>
            <person name="Wu L."/>
            <person name="Ma J."/>
        </authorList>
    </citation>
    <scope>NUCLEOTIDE SEQUENCE [LARGE SCALE GENOMIC DNA]</scope>
    <source>
        <strain evidence="2">JCM 13006</strain>
    </source>
</reference>
<evidence type="ECO:0008006" key="3">
    <source>
        <dbReference type="Google" id="ProtNLM"/>
    </source>
</evidence>
<dbReference type="PANTHER" id="PTHR30191:SF0">
    <property type="entry name" value="FORMATE ACETYLTRANSFERASE 1"/>
    <property type="match status" value="1"/>
</dbReference>
<gene>
    <name evidence="1" type="ORF">GCM10023235_76770</name>
</gene>
<accession>A0ABP9ERS3</accession>
<dbReference type="PANTHER" id="PTHR30191">
    <property type="entry name" value="FORMATE ACETYLTRANSFERASE"/>
    <property type="match status" value="1"/>
</dbReference>
<keyword evidence="2" id="KW-1185">Reference proteome</keyword>
<dbReference type="Gene3D" id="3.20.70.20">
    <property type="match status" value="1"/>
</dbReference>
<dbReference type="SUPFAM" id="SSF51998">
    <property type="entry name" value="PFL-like glycyl radical enzymes"/>
    <property type="match status" value="1"/>
</dbReference>
<sequence>MTTQQQGAATAWDGFRGNQWCDAIDVRDFIQRNYTPYEGGAFLAGPTGRTLAVWRQITDRFPEEHLDQTELLLPTAASHIAAAPAAAQPHAPTAPQRAKW</sequence>
<protein>
    <recommendedName>
        <fullName evidence="3">Formate acetyltransferase</fullName>
    </recommendedName>
</protein>
<evidence type="ECO:0000313" key="2">
    <source>
        <dbReference type="Proteomes" id="UP001501752"/>
    </source>
</evidence>
<dbReference type="RefSeq" id="WP_345701551.1">
    <property type="nucleotide sequence ID" value="NZ_BAABIS010000001.1"/>
</dbReference>
<dbReference type="InterPro" id="IPR050244">
    <property type="entry name" value="Auton_GlycylRad_Cofactor"/>
</dbReference>